<comment type="caution">
    <text evidence="11">The sequence shown here is derived from an EMBL/GenBank/DDBJ whole genome shotgun (WGS) entry which is preliminary data.</text>
</comment>
<dbReference type="NCBIfam" id="TIGR00217">
    <property type="entry name" value="malQ"/>
    <property type="match status" value="1"/>
</dbReference>
<evidence type="ECO:0000256" key="8">
    <source>
        <dbReference type="ARBA" id="ARBA00031423"/>
    </source>
</evidence>
<keyword evidence="12" id="KW-1185">Reference proteome</keyword>
<evidence type="ECO:0000313" key="11">
    <source>
        <dbReference type="EMBL" id="MBT1701780.1"/>
    </source>
</evidence>
<evidence type="ECO:0000256" key="7">
    <source>
        <dbReference type="ARBA" id="ARBA00023277"/>
    </source>
</evidence>
<evidence type="ECO:0000256" key="9">
    <source>
        <dbReference type="ARBA" id="ARBA00031501"/>
    </source>
</evidence>
<protein>
    <recommendedName>
        <fullName evidence="4 10">4-alpha-glucanotransferase</fullName>
        <ecNumber evidence="3 10">2.4.1.25</ecNumber>
    </recommendedName>
    <alternativeName>
        <fullName evidence="8 10">Amylomaltase</fullName>
    </alternativeName>
    <alternativeName>
        <fullName evidence="9 10">Disproportionating enzyme</fullName>
    </alternativeName>
</protein>
<dbReference type="SUPFAM" id="SSF51445">
    <property type="entry name" value="(Trans)glycosidases"/>
    <property type="match status" value="1"/>
</dbReference>
<name>A0ABS5VLS7_9BACT</name>
<proteinExistence type="inferred from homology"/>
<dbReference type="GO" id="GO:0004134">
    <property type="term" value="F:4-alpha-glucanotransferase activity"/>
    <property type="evidence" value="ECO:0007669"/>
    <property type="project" value="UniProtKB-EC"/>
</dbReference>
<dbReference type="PANTHER" id="PTHR32438:SF5">
    <property type="entry name" value="4-ALPHA-GLUCANOTRANSFERASE DPE1, CHLOROPLASTIC_AMYLOPLASTIC"/>
    <property type="match status" value="1"/>
</dbReference>
<comment type="similarity">
    <text evidence="2 10">Belongs to the disproportionating enzyme family.</text>
</comment>
<dbReference type="InterPro" id="IPR003385">
    <property type="entry name" value="Glyco_hydro_77"/>
</dbReference>
<sequence length="505" mass="58587">MESKKPFDKRSAGILLHITSLPSPYGIGDIGPEAHKFIDFLNQSKQTYWQLLPLSPIEKAQGYSPYSANSSIACNTLLISPDKLMEDGLLSQNDLDQAAVKNSGKVNFEEAEVVKAKLLKKAYNSFVRKKKELNAFETFVKREASWLNDFALYTTLKQQFKGKPWYEWPDEFKFRKSASLKKIKEDNKGTIDYIKWLQYIFIKQWAELKAHCEKFNILLFGDLPFYVSYDSSDVWSHPDIFSLDNDLNAKGIAGVPPDYFNEDGQLWGMPVFNWKVLKQNKYDWWIQRLKKNIELFDVVRLDHFRAFADYWEVPASEKTAKNGQWKRGPGSDFFNTVKKELGHLPFIAEDLGDINEPVYNLRDKYKFPGMKILQFAFSDNVGQSSYIPHNYTPNFIVYSGTHDNNTTRGWYRKDIGKTEQKNINFYLGKKVNEHNIHIELTRLAYASVANIAIIPMQDILGLDETARINTPASVDNNWLWRLKNNQISKALAEELAEWIMLYNRI</sequence>
<dbReference type="InterPro" id="IPR017853">
    <property type="entry name" value="GH"/>
</dbReference>
<keyword evidence="5 10" id="KW-0328">Glycosyltransferase</keyword>
<accession>A0ABS5VLS7</accession>
<dbReference type="NCBIfam" id="NF011080">
    <property type="entry name" value="PRK14508.1-3"/>
    <property type="match status" value="1"/>
</dbReference>
<evidence type="ECO:0000256" key="10">
    <source>
        <dbReference type="RuleBase" id="RU361207"/>
    </source>
</evidence>
<dbReference type="EMBL" id="JAHESD010000001">
    <property type="protein sequence ID" value="MBT1701780.1"/>
    <property type="molecule type" value="Genomic_DNA"/>
</dbReference>
<keyword evidence="7 10" id="KW-0119">Carbohydrate metabolism</keyword>
<dbReference type="EC" id="2.4.1.25" evidence="3 10"/>
<keyword evidence="6 10" id="KW-0808">Transferase</keyword>
<evidence type="ECO:0000256" key="4">
    <source>
        <dbReference type="ARBA" id="ARBA00020295"/>
    </source>
</evidence>
<evidence type="ECO:0000313" key="12">
    <source>
        <dbReference type="Proteomes" id="UP000772618"/>
    </source>
</evidence>
<dbReference type="Pfam" id="PF02446">
    <property type="entry name" value="Glyco_hydro_77"/>
    <property type="match status" value="1"/>
</dbReference>
<evidence type="ECO:0000256" key="6">
    <source>
        <dbReference type="ARBA" id="ARBA00022679"/>
    </source>
</evidence>
<dbReference type="NCBIfam" id="NF011079">
    <property type="entry name" value="PRK14508.1-2"/>
    <property type="match status" value="1"/>
</dbReference>
<dbReference type="PANTHER" id="PTHR32438">
    <property type="entry name" value="4-ALPHA-GLUCANOTRANSFERASE DPE1, CHLOROPLASTIC/AMYLOPLASTIC"/>
    <property type="match status" value="1"/>
</dbReference>
<evidence type="ECO:0000256" key="1">
    <source>
        <dbReference type="ARBA" id="ARBA00000439"/>
    </source>
</evidence>
<dbReference type="Proteomes" id="UP000772618">
    <property type="component" value="Unassembled WGS sequence"/>
</dbReference>
<evidence type="ECO:0000256" key="5">
    <source>
        <dbReference type="ARBA" id="ARBA00022676"/>
    </source>
</evidence>
<evidence type="ECO:0000256" key="3">
    <source>
        <dbReference type="ARBA" id="ARBA00012560"/>
    </source>
</evidence>
<dbReference type="RefSeq" id="WP_254151480.1">
    <property type="nucleotide sequence ID" value="NZ_JAHESD010000001.1"/>
</dbReference>
<reference evidence="11 12" key="1">
    <citation type="submission" date="2021-05" db="EMBL/GenBank/DDBJ databases">
        <title>A Polyphasic approach of four new species of the genus Ohtaekwangia: Ohtaekwangia histidinii sp. nov., Ohtaekwangia cretensis sp. nov., Ohtaekwangia indiensis sp. nov., Ohtaekwangia reichenbachii sp. nov. from diverse environment.</title>
        <authorList>
            <person name="Octaviana S."/>
        </authorList>
    </citation>
    <scope>NUCLEOTIDE SEQUENCE [LARGE SCALE GENOMIC DNA]</scope>
    <source>
        <strain evidence="11 12">PWU20</strain>
    </source>
</reference>
<comment type="catalytic activity">
    <reaction evidence="1 10">
        <text>Transfers a segment of a (1-&gt;4)-alpha-D-glucan to a new position in an acceptor, which may be glucose or a (1-&gt;4)-alpha-D-glucan.</text>
        <dbReference type="EC" id="2.4.1.25"/>
    </reaction>
</comment>
<gene>
    <name evidence="11" type="primary">malQ</name>
    <name evidence="11" type="ORF">KK060_00715</name>
</gene>
<organism evidence="11 12">
    <name type="scientific">Chryseosolibacter indicus</name>
    <dbReference type="NCBI Taxonomy" id="2782351"/>
    <lineage>
        <taxon>Bacteria</taxon>
        <taxon>Pseudomonadati</taxon>
        <taxon>Bacteroidota</taxon>
        <taxon>Cytophagia</taxon>
        <taxon>Cytophagales</taxon>
        <taxon>Chryseotaleaceae</taxon>
        <taxon>Chryseosolibacter</taxon>
    </lineage>
</organism>
<evidence type="ECO:0000256" key="2">
    <source>
        <dbReference type="ARBA" id="ARBA00005684"/>
    </source>
</evidence>
<dbReference type="Gene3D" id="3.20.20.80">
    <property type="entry name" value="Glycosidases"/>
    <property type="match status" value="1"/>
</dbReference>